<dbReference type="SUPFAM" id="SSF51182">
    <property type="entry name" value="RmlC-like cupins"/>
    <property type="match status" value="1"/>
</dbReference>
<dbReference type="AlphaFoldDB" id="A0A212KIU2"/>
<gene>
    <name evidence="4" type="ORF">KM92DES2_20087</name>
</gene>
<dbReference type="CDD" id="cd02221">
    <property type="entry name" value="cupin_TM1287-like"/>
    <property type="match status" value="1"/>
</dbReference>
<evidence type="ECO:0000256" key="2">
    <source>
        <dbReference type="SAM" id="SignalP"/>
    </source>
</evidence>
<protein>
    <submittedName>
        <fullName evidence="4">Cupin domain protein</fullName>
        <ecNumber evidence="4">2.7.7.22</ecNumber>
    </submittedName>
</protein>
<dbReference type="Pfam" id="PF07883">
    <property type="entry name" value="Cupin_2"/>
    <property type="match status" value="1"/>
</dbReference>
<dbReference type="PANTHER" id="PTHR35848">
    <property type="entry name" value="OXALATE-BINDING PROTEIN"/>
    <property type="match status" value="1"/>
</dbReference>
<feature type="signal peptide" evidence="2">
    <location>
        <begin position="1"/>
        <end position="21"/>
    </location>
</feature>
<keyword evidence="4" id="KW-0808">Transferase</keyword>
<keyword evidence="4" id="KW-0548">Nucleotidyltransferase</keyword>
<dbReference type="GO" id="GO:0008928">
    <property type="term" value="F:mannose-1-phosphate guanylyltransferase (GDP) activity"/>
    <property type="evidence" value="ECO:0007669"/>
    <property type="project" value="UniProtKB-EC"/>
</dbReference>
<accession>A0A212KIU2</accession>
<dbReference type="PANTHER" id="PTHR35848:SF6">
    <property type="entry name" value="CUPIN TYPE-2 DOMAIN-CONTAINING PROTEIN"/>
    <property type="match status" value="1"/>
</dbReference>
<proteinExistence type="predicted"/>
<dbReference type="InterPro" id="IPR011051">
    <property type="entry name" value="RmlC_Cupin_sf"/>
</dbReference>
<feature type="domain" description="Cupin type-2" evidence="3">
    <location>
        <begin position="69"/>
        <end position="138"/>
    </location>
</feature>
<dbReference type="GO" id="GO:0046872">
    <property type="term" value="F:metal ion binding"/>
    <property type="evidence" value="ECO:0007669"/>
    <property type="project" value="UniProtKB-KW"/>
</dbReference>
<evidence type="ECO:0000259" key="3">
    <source>
        <dbReference type="Pfam" id="PF07883"/>
    </source>
</evidence>
<name>A0A212KIU2_9BACT</name>
<keyword evidence="2" id="KW-0732">Signal</keyword>
<dbReference type="Gene3D" id="2.60.120.10">
    <property type="entry name" value="Jelly Rolls"/>
    <property type="match status" value="1"/>
</dbReference>
<feature type="chain" id="PRO_5013392846" evidence="2">
    <location>
        <begin position="22"/>
        <end position="142"/>
    </location>
</feature>
<dbReference type="InterPro" id="IPR051610">
    <property type="entry name" value="GPI/OXD"/>
</dbReference>
<dbReference type="RefSeq" id="WP_192113777.1">
    <property type="nucleotide sequence ID" value="NZ_CAKSVL010000019.1"/>
</dbReference>
<dbReference type="InterPro" id="IPR014710">
    <property type="entry name" value="RmlC-like_jellyroll"/>
</dbReference>
<keyword evidence="1" id="KW-0479">Metal-binding</keyword>
<evidence type="ECO:0000313" key="4">
    <source>
        <dbReference type="EMBL" id="SBW11485.1"/>
    </source>
</evidence>
<dbReference type="EMBL" id="FLUP01000002">
    <property type="protein sequence ID" value="SBW11485.1"/>
    <property type="molecule type" value="Genomic_DNA"/>
</dbReference>
<organism evidence="4">
    <name type="scientific">uncultured Desulfovibrio sp</name>
    <dbReference type="NCBI Taxonomy" id="167968"/>
    <lineage>
        <taxon>Bacteria</taxon>
        <taxon>Pseudomonadati</taxon>
        <taxon>Thermodesulfobacteriota</taxon>
        <taxon>Desulfovibrionia</taxon>
        <taxon>Desulfovibrionales</taxon>
        <taxon>Desulfovibrionaceae</taxon>
        <taxon>Desulfovibrio</taxon>
        <taxon>environmental samples</taxon>
    </lineage>
</organism>
<dbReference type="EC" id="2.7.7.22" evidence="4"/>
<sequence length="142" mass="15158">MKKMLFAAALCSLVFAGTALAGEPQLYPKDSLKTWNRDNVAGGQGTLFGQFGFTRNDASKDMVIKEIGWMTLQPGASIGMHKHENNEDAYIIVSGEGVFTDSAGKETPVKGGDITIARPGDTHALKCSGNVPLVFLDVIGQR</sequence>
<dbReference type="InterPro" id="IPR013096">
    <property type="entry name" value="Cupin_2"/>
</dbReference>
<evidence type="ECO:0000256" key="1">
    <source>
        <dbReference type="ARBA" id="ARBA00022723"/>
    </source>
</evidence>
<reference evidence="4" key="1">
    <citation type="submission" date="2016-04" db="EMBL/GenBank/DDBJ databases">
        <authorList>
            <person name="Evans L.H."/>
            <person name="Alamgir A."/>
            <person name="Owens N."/>
            <person name="Weber N.D."/>
            <person name="Virtaneva K."/>
            <person name="Barbian K."/>
            <person name="Babar A."/>
            <person name="Rosenke K."/>
        </authorList>
    </citation>
    <scope>NUCLEOTIDE SEQUENCE</scope>
    <source>
        <strain evidence="4">92-2</strain>
    </source>
</reference>